<dbReference type="OrthoDB" id="846426at2"/>
<dbReference type="GO" id="GO:0008710">
    <property type="term" value="F:8-amino-7-oxononanoate synthase activity"/>
    <property type="evidence" value="ECO:0007669"/>
    <property type="project" value="TreeGrafter"/>
</dbReference>
<keyword evidence="3" id="KW-0663">Pyridoxal phosphate</keyword>
<keyword evidence="2" id="KW-0808">Transferase</keyword>
<reference evidence="6" key="1">
    <citation type="submission" date="2016-10" db="EMBL/GenBank/DDBJ databases">
        <authorList>
            <person name="Varghese N."/>
            <person name="Submissions S."/>
        </authorList>
    </citation>
    <scope>NUCLEOTIDE SEQUENCE [LARGE SCALE GENOMIC DNA]</scope>
    <source>
        <strain evidence="6">DSM 22376</strain>
    </source>
</reference>
<feature type="domain" description="Aminotransferase class I/classII large" evidence="4">
    <location>
        <begin position="65"/>
        <end position="336"/>
    </location>
</feature>
<dbReference type="PANTHER" id="PTHR13693">
    <property type="entry name" value="CLASS II AMINOTRANSFERASE/8-AMINO-7-OXONONANOATE SYNTHASE"/>
    <property type="match status" value="1"/>
</dbReference>
<gene>
    <name evidence="5" type="ORF">SAMN05443667_108208</name>
</gene>
<dbReference type="STRING" id="150146.SAMN05443667_108208"/>
<dbReference type="Gene3D" id="3.90.1150.10">
    <property type="entry name" value="Aspartate Aminotransferase, domain 1"/>
    <property type="match status" value="1"/>
</dbReference>
<evidence type="ECO:0000313" key="6">
    <source>
        <dbReference type="Proteomes" id="UP000198951"/>
    </source>
</evidence>
<evidence type="ECO:0000256" key="3">
    <source>
        <dbReference type="ARBA" id="ARBA00022898"/>
    </source>
</evidence>
<dbReference type="InterPro" id="IPR004839">
    <property type="entry name" value="Aminotransferase_I/II_large"/>
</dbReference>
<dbReference type="Pfam" id="PF00155">
    <property type="entry name" value="Aminotran_1_2"/>
    <property type="match status" value="1"/>
</dbReference>
<sequence>MKINQFPDRIIEVEGKSYLYFGGTAYLGMPANPEFQQLIVKNILRWGSAYGSSRNSNIQLTAYEKGEQFLTDYIHAEATVTVSSGMLAAKLVIEELAPHTDVFFHFPNTHTALKVANSLPFFIQNELNPRLLDSTIERITILTDAVASFQIKAVDLAAIDLIVSNKEVTLVIDESHSLGVLGNNGCGIFSTTHHKNIKRKIMVASLGKAMGVTGGVIASDQSFIDQMMNNPSFVSSAGMSPALIEALAEAGTIYTSQHLKLKSNLKYIANLLVKNESFPFNPDYPVIYPEIEGINELLTANNIIVTNFKYSTGGKDLNRIIFTANHTEDDLNKIIGVLNQYQF</sequence>
<proteinExistence type="predicted"/>
<evidence type="ECO:0000256" key="1">
    <source>
        <dbReference type="ARBA" id="ARBA00001933"/>
    </source>
</evidence>
<dbReference type="InterPro" id="IPR015422">
    <property type="entry name" value="PyrdxlP-dep_Trfase_small"/>
</dbReference>
<keyword evidence="6" id="KW-1185">Reference proteome</keyword>
<dbReference type="Gene3D" id="3.40.640.10">
    <property type="entry name" value="Type I PLP-dependent aspartate aminotransferase-like (Major domain)"/>
    <property type="match status" value="1"/>
</dbReference>
<dbReference type="GO" id="GO:0030170">
    <property type="term" value="F:pyridoxal phosphate binding"/>
    <property type="evidence" value="ECO:0007669"/>
    <property type="project" value="InterPro"/>
</dbReference>
<comment type="cofactor">
    <cofactor evidence="1">
        <name>pyridoxal 5'-phosphate</name>
        <dbReference type="ChEBI" id="CHEBI:597326"/>
    </cofactor>
</comment>
<dbReference type="RefSeq" id="WP_091090656.1">
    <property type="nucleotide sequence ID" value="NZ_FNRD01000008.1"/>
</dbReference>
<dbReference type="PANTHER" id="PTHR13693:SF100">
    <property type="entry name" value="8-AMINO-7-OXONONANOATE SYNTHASE"/>
    <property type="match status" value="1"/>
</dbReference>
<protein>
    <submittedName>
        <fullName evidence="5">7-keto-8-aminopelargonate synthetase</fullName>
    </submittedName>
</protein>
<dbReference type="EMBL" id="FNRD01000008">
    <property type="protein sequence ID" value="SEA78086.1"/>
    <property type="molecule type" value="Genomic_DNA"/>
</dbReference>
<dbReference type="AlphaFoldDB" id="A0A1H4DZM5"/>
<dbReference type="GO" id="GO:0009102">
    <property type="term" value="P:biotin biosynthetic process"/>
    <property type="evidence" value="ECO:0007669"/>
    <property type="project" value="TreeGrafter"/>
</dbReference>
<evidence type="ECO:0000259" key="4">
    <source>
        <dbReference type="Pfam" id="PF00155"/>
    </source>
</evidence>
<evidence type="ECO:0000256" key="2">
    <source>
        <dbReference type="ARBA" id="ARBA00022679"/>
    </source>
</evidence>
<name>A0A1H4DZM5_9FLAO</name>
<dbReference type="SUPFAM" id="SSF53383">
    <property type="entry name" value="PLP-dependent transferases"/>
    <property type="match status" value="1"/>
</dbReference>
<organism evidence="5 6">
    <name type="scientific">Flavobacterium gillisiae</name>
    <dbReference type="NCBI Taxonomy" id="150146"/>
    <lineage>
        <taxon>Bacteria</taxon>
        <taxon>Pseudomonadati</taxon>
        <taxon>Bacteroidota</taxon>
        <taxon>Flavobacteriia</taxon>
        <taxon>Flavobacteriales</taxon>
        <taxon>Flavobacteriaceae</taxon>
        <taxon>Flavobacterium</taxon>
    </lineage>
</organism>
<dbReference type="InterPro" id="IPR015421">
    <property type="entry name" value="PyrdxlP-dep_Trfase_major"/>
</dbReference>
<evidence type="ECO:0000313" key="5">
    <source>
        <dbReference type="EMBL" id="SEA78086.1"/>
    </source>
</evidence>
<dbReference type="InterPro" id="IPR015424">
    <property type="entry name" value="PyrdxlP-dep_Trfase"/>
</dbReference>
<dbReference type="Proteomes" id="UP000198951">
    <property type="component" value="Unassembled WGS sequence"/>
</dbReference>
<accession>A0A1H4DZM5</accession>
<dbReference type="InterPro" id="IPR050087">
    <property type="entry name" value="AON_synthase_class-II"/>
</dbReference>